<feature type="compositionally biased region" description="Low complexity" evidence="11">
    <location>
        <begin position="1177"/>
        <end position="1188"/>
    </location>
</feature>
<dbReference type="InterPro" id="IPR001487">
    <property type="entry name" value="Bromodomain"/>
</dbReference>
<comment type="similarity">
    <text evidence="2">Belongs to the TAF2 family.</text>
</comment>
<dbReference type="GO" id="GO:0016251">
    <property type="term" value="F:RNA polymerase II general transcription initiation factor activity"/>
    <property type="evidence" value="ECO:0007669"/>
    <property type="project" value="TreeGrafter"/>
</dbReference>
<dbReference type="GO" id="GO:0006325">
    <property type="term" value="P:chromatin organization"/>
    <property type="evidence" value="ECO:0007669"/>
    <property type="project" value="UniProtKB-ARBA"/>
</dbReference>
<keyword evidence="7" id="KW-0539">Nucleus</keyword>
<dbReference type="SUPFAM" id="SSF55486">
    <property type="entry name" value="Metalloproteases ('zincins'), catalytic domain"/>
    <property type="match status" value="1"/>
</dbReference>
<dbReference type="FunFam" id="1.10.390.10:FF:000011">
    <property type="entry name" value="Transcription initiation factor TFIID subunit"/>
    <property type="match status" value="1"/>
</dbReference>
<dbReference type="SUPFAM" id="SSF63737">
    <property type="entry name" value="Leukotriene A4 hydrolase N-terminal domain"/>
    <property type="match status" value="1"/>
</dbReference>
<dbReference type="PRINTS" id="PR00503">
    <property type="entry name" value="BROMODOMAIN"/>
</dbReference>
<dbReference type="Pfam" id="PF25316">
    <property type="entry name" value="TAF2_3rd"/>
    <property type="match status" value="1"/>
</dbReference>
<evidence type="ECO:0000256" key="6">
    <source>
        <dbReference type="ARBA" id="ARBA00023163"/>
    </source>
</evidence>
<feature type="compositionally biased region" description="Pro residues" evidence="11">
    <location>
        <begin position="1153"/>
        <end position="1162"/>
    </location>
</feature>
<evidence type="ECO:0000256" key="4">
    <source>
        <dbReference type="ARBA" id="ARBA00023015"/>
    </source>
</evidence>
<dbReference type="PROSITE" id="PS00633">
    <property type="entry name" value="BROMODOMAIN_1"/>
    <property type="match status" value="2"/>
</dbReference>
<dbReference type="InterPro" id="IPR018359">
    <property type="entry name" value="Bromodomain_CS"/>
</dbReference>
<dbReference type="InterPro" id="IPR057991">
    <property type="entry name" value="TPR_TAF2_C"/>
</dbReference>
<dbReference type="GO" id="GO:0003682">
    <property type="term" value="F:chromatin binding"/>
    <property type="evidence" value="ECO:0007669"/>
    <property type="project" value="TreeGrafter"/>
</dbReference>
<dbReference type="Pfam" id="PF00439">
    <property type="entry name" value="Bromodomain"/>
    <property type="match status" value="3"/>
</dbReference>
<dbReference type="Gene3D" id="1.20.920.10">
    <property type="entry name" value="Bromodomain-like"/>
    <property type="match status" value="3"/>
</dbReference>
<dbReference type="PANTHER" id="PTHR15137:SF9">
    <property type="entry name" value="TRANSCRIPTION INITIATION FACTOR TFIID SUBUNIT 2"/>
    <property type="match status" value="1"/>
</dbReference>
<accession>A0A1Y2IYA0</accession>
<dbReference type="OrthoDB" id="308861at2759"/>
<dbReference type="GO" id="GO:0005669">
    <property type="term" value="C:transcription factor TFIID complex"/>
    <property type="evidence" value="ECO:0007669"/>
    <property type="project" value="InterPro"/>
</dbReference>
<organism evidence="13 14">
    <name type="scientific">Trametes coccinea (strain BRFM310)</name>
    <name type="common">Pycnoporus coccineus</name>
    <dbReference type="NCBI Taxonomy" id="1353009"/>
    <lineage>
        <taxon>Eukaryota</taxon>
        <taxon>Fungi</taxon>
        <taxon>Dikarya</taxon>
        <taxon>Basidiomycota</taxon>
        <taxon>Agaricomycotina</taxon>
        <taxon>Agaricomycetes</taxon>
        <taxon>Polyporales</taxon>
        <taxon>Polyporaceae</taxon>
        <taxon>Trametes</taxon>
    </lineage>
</organism>
<dbReference type="SMART" id="SM00297">
    <property type="entry name" value="BROMO"/>
    <property type="match status" value="3"/>
</dbReference>
<dbReference type="Gene3D" id="1.10.390.10">
    <property type="entry name" value="Neutral Protease Domain 2"/>
    <property type="match status" value="1"/>
</dbReference>
<dbReference type="InterPro" id="IPR042097">
    <property type="entry name" value="Aminopeptidase_N-like_N_sf"/>
</dbReference>
<dbReference type="CDD" id="cd09839">
    <property type="entry name" value="M1_like_TAF2"/>
    <property type="match status" value="1"/>
</dbReference>
<dbReference type="GO" id="GO:0000976">
    <property type="term" value="F:transcription cis-regulatory region binding"/>
    <property type="evidence" value="ECO:0007669"/>
    <property type="project" value="TreeGrafter"/>
</dbReference>
<feature type="compositionally biased region" description="Low complexity" evidence="11">
    <location>
        <begin position="1533"/>
        <end position="1552"/>
    </location>
</feature>
<evidence type="ECO:0000256" key="2">
    <source>
        <dbReference type="ARBA" id="ARBA00010937"/>
    </source>
</evidence>
<evidence type="ECO:0000256" key="3">
    <source>
        <dbReference type="ARBA" id="ARBA00017363"/>
    </source>
</evidence>
<dbReference type="Proteomes" id="UP000193067">
    <property type="component" value="Unassembled WGS sequence"/>
</dbReference>
<feature type="region of interest" description="Disordered" evidence="11">
    <location>
        <begin position="1337"/>
        <end position="1621"/>
    </location>
</feature>
<dbReference type="InterPro" id="IPR027268">
    <property type="entry name" value="Peptidase_M4/M1_CTD_sf"/>
</dbReference>
<evidence type="ECO:0000256" key="5">
    <source>
        <dbReference type="ARBA" id="ARBA00023117"/>
    </source>
</evidence>
<gene>
    <name evidence="13" type="ORF">PYCCODRAFT_1474989</name>
</gene>
<dbReference type="STRING" id="1353009.A0A1Y2IYA0"/>
<dbReference type="InterPro" id="IPR057345">
    <property type="entry name" value="Ig-like_TAF2"/>
</dbReference>
<feature type="compositionally biased region" description="Pro residues" evidence="11">
    <location>
        <begin position="1345"/>
        <end position="1360"/>
    </location>
</feature>
<dbReference type="SUPFAM" id="SSF47370">
    <property type="entry name" value="Bromodomain"/>
    <property type="match status" value="3"/>
</dbReference>
<dbReference type="GO" id="GO:0006367">
    <property type="term" value="P:transcription initiation at RNA polymerase II promoter"/>
    <property type="evidence" value="ECO:0007669"/>
    <property type="project" value="TreeGrafter"/>
</dbReference>
<dbReference type="EMBL" id="KZ084091">
    <property type="protein sequence ID" value="OSD06135.1"/>
    <property type="molecule type" value="Genomic_DNA"/>
</dbReference>
<evidence type="ECO:0000256" key="9">
    <source>
        <dbReference type="ARBA" id="ARBA00076306"/>
    </source>
</evidence>
<keyword evidence="4" id="KW-0805">Transcription regulation</keyword>
<feature type="domain" description="Bromo" evidence="12">
    <location>
        <begin position="1240"/>
        <end position="1312"/>
    </location>
</feature>
<keyword evidence="5 10" id="KW-0103">Bromodomain</keyword>
<keyword evidence="14" id="KW-1185">Reference proteome</keyword>
<dbReference type="Gene3D" id="2.60.40.1730">
    <property type="entry name" value="tricorn interacting facor f3 domain"/>
    <property type="match status" value="1"/>
</dbReference>
<evidence type="ECO:0000256" key="11">
    <source>
        <dbReference type="SAM" id="MobiDB-lite"/>
    </source>
</evidence>
<evidence type="ECO:0000256" key="10">
    <source>
        <dbReference type="PROSITE-ProRule" id="PRU00035"/>
    </source>
</evidence>
<protein>
    <recommendedName>
        <fullName evidence="3">Transcription initiation factor TFIID subunit 2</fullName>
    </recommendedName>
    <alternativeName>
        <fullName evidence="9">TBP-associated factor 2</fullName>
    </alternativeName>
</protein>
<feature type="region of interest" description="Disordered" evidence="11">
    <location>
        <begin position="1832"/>
        <end position="1858"/>
    </location>
</feature>
<evidence type="ECO:0000256" key="7">
    <source>
        <dbReference type="ARBA" id="ARBA00023242"/>
    </source>
</evidence>
<evidence type="ECO:0000313" key="13">
    <source>
        <dbReference type="EMBL" id="OSD06135.1"/>
    </source>
</evidence>
<feature type="compositionally biased region" description="Low complexity" evidence="11">
    <location>
        <begin position="1389"/>
        <end position="1405"/>
    </location>
</feature>
<dbReference type="InterPro" id="IPR036427">
    <property type="entry name" value="Bromodomain-like_sf"/>
</dbReference>
<dbReference type="Pfam" id="PF25577">
    <property type="entry name" value="TPR_TAF2_C"/>
    <property type="match status" value="1"/>
</dbReference>
<dbReference type="PROSITE" id="PS50014">
    <property type="entry name" value="BROMODOMAIN_2"/>
    <property type="match status" value="3"/>
</dbReference>
<comment type="subcellular location">
    <subcellularLocation>
        <location evidence="1">Nucleus</location>
    </subcellularLocation>
</comment>
<feature type="compositionally biased region" description="Pro residues" evidence="11">
    <location>
        <begin position="1421"/>
        <end position="1441"/>
    </location>
</feature>
<sequence length="1858" mass="206211">MQREHTRRGFTISHQKVVLEIDFSGHIWGYTTITLNPTSKDLKTVHLHARQCVVHGVTVGSFPADFVHHDPFAHLSVTNPQDVHNHPELKRRVYSALAEGDEGELSISIPKEVAVTPSGNRAQAGIVSEAATPEPQTPGHLTQAAHPVTEYKQIEVTITYSLRNPADGVQFVLPSDAYPTRVPHVYTTPSSPDAARCWVPCIDNLWEKCAWDFEFVVPRSLEQHDPASDDEDEPEEGDEYPTVVICSGELVEQIAHPYNSSKTIFLFSQPVATSVQHIAWAAGPFHVHTIPTDLSAVEDASGTTQPLMNAFCLPGHESYLTSTVSFMRSAMSFYVTEFGSYPFGSYKLVFVEELPSQRFDAATLSLVTVDMLHGDDAIDQVFEARHSLGHALACQWIGVNIQQKMWSDTWLVNGLGLYITGLFLRKMFGMNEYRYRLKKDMERVIELDNGSMPPICQPQTLEPPDAANLAFINLKAPLVLHILDRRLGKSGTSLGLSRVLPKLFLSALTGDMPNNLLSTHSFLRMCRKVSGIDPRSFAEQWIYGSGCPTFGFSASFNRKKMAVEITMRQDAPAYKAHENNEVVKLMMKPVPFFEGQMTIRIHEADGTPYEHVLDIRSPFKRYEVPFNTKYKRVRRNTKRYLARQAAAQAAAEGDADAAAAMDMVDMGFGLEIWENEQERENWKVADWTEEDEQNMAGQTYEWIRIDADFEWIAAIAFDQKDYMWVSQLQRDRDVVAQYEAIAVLSKTPNAIISSTFTKTVLVSNYFYRIRCEAAGALVTCATQKLDWLGLFHLFKLFLRYCYDPEDPNADLFNHTYVPRPNDFSDLAEYFVRKAILRAISRVRFENGKTPPVIRQFLVDQLRYNDNTTNPYADALYISTVISSLASATVSTVPPERGEFIPSETGPVQDPQDAELLKKALAEVDRYRSMDRLIPTFHNVVTVAVIEFHMLLSLASLIPHDPRPFFTLTREGNYTQVRIAAFDYLFLGKWYVPKIMRYVLAVMANDSSRIIRRHVARNACQSLALLVTMGEMKTPKEADSLLIEEDGNGGEKVKEHKKSEMDLMIKALRKDREVGKNEAIREFLMPIALAPETDSEVRWCLLKLADLLIRGAEEAPPKVTIHLPPTPVTEAAPPIPPVKLPNKPIRAIKTGGPPRSPLPPFTVPPKLKLVPTTPHSEAPPARTPGAATPSVTFEKRREHPAPKATAKASEKKTGKALPRAQASGMSLNDLRACRSALKKVQTNKHATLFLQPVDPVRDRAPNYFDIIKSPMDLSTMSAKLESGQYKDRFAFEADFRLMINNAKTYNMPGSYAHNEALALESFFDKLWVRINKTLEAASNKAAQERPAPPPPAAAPPPPPVSAPTKRSPPETPSATPSKPVIKLKLGGGSAVNSAASSPAPIVAKPALKAKGRKPKEPKLSEVPPPAPAAPPAPAPAPAPSPVPAFEDDGSLDLLEEVIAIEREKNQGRKQASSSSSSTPREREREKPVPQPPADKGKERALPKLVIGKRKKESADPTEDEILALATPAKKERTSAPAPAPSAAAPAPPATAAAKHSEPPASSKNGVIGHKSREKAVKPPAAEPASTPRPSAKGKEKEKEVSRPATPANGKAKKAPTQATPINEKKCREILKVLSRVPEAPIFLRPVDPVLDGCPTYFDEIKEPMDFGTIGNKLNEGKYSTMEEFARDVELVFQNCRTFNPPTTYPVMCADAVERVWKKEWSKAMEKKLSYAEKRSLQGVMKTLLNDQLSWVFREPVDPVALGIPTYFDVIPKKDARDLRTIHQKLNADKYDSVEAFEADLDLMIHNAITFNGADSEVGKLAVQLRNRYRELLSPIRGTNGKRKGSEKGTPQPSKKVKLG</sequence>
<feature type="region of interest" description="Disordered" evidence="11">
    <location>
        <begin position="1146"/>
        <end position="1222"/>
    </location>
</feature>
<evidence type="ECO:0000256" key="8">
    <source>
        <dbReference type="ARBA" id="ARBA00025346"/>
    </source>
</evidence>
<comment type="function">
    <text evidence="8">Functions as a component of the DNA-binding general transcription factor complex TFIID. Binding of TFIID to a promoter (with or without TATA element) is the initial step in pre-initiation complex (PIC) formation. TFIID plays a key role in the regulation of gene expression by RNA polymerase II through different activities such as transcription activator interaction, core promoter recognition and selectivity, TFIIA and TFIIB interaction, chromatin modification (histone acetylation by TAF1), facilitation of DNA opening and initiation of transcription.</text>
</comment>
<dbReference type="PANTHER" id="PTHR15137">
    <property type="entry name" value="TRANSCRIPTION INITIATION FACTOR TFIID"/>
    <property type="match status" value="1"/>
</dbReference>
<feature type="compositionally biased region" description="Acidic residues" evidence="11">
    <location>
        <begin position="1444"/>
        <end position="1454"/>
    </location>
</feature>
<proteinExistence type="inferred from homology"/>
<feature type="compositionally biased region" description="Basic and acidic residues" evidence="11">
    <location>
        <begin position="1591"/>
        <end position="1600"/>
    </location>
</feature>
<evidence type="ECO:0000259" key="12">
    <source>
        <dbReference type="PROSITE" id="PS50014"/>
    </source>
</evidence>
<evidence type="ECO:0000256" key="1">
    <source>
        <dbReference type="ARBA" id="ARBA00004123"/>
    </source>
</evidence>
<evidence type="ECO:0000313" key="14">
    <source>
        <dbReference type="Proteomes" id="UP000193067"/>
    </source>
</evidence>
<dbReference type="CDD" id="cd04369">
    <property type="entry name" value="Bromodomain"/>
    <property type="match status" value="2"/>
</dbReference>
<reference evidence="13 14" key="1">
    <citation type="journal article" date="2015" name="Biotechnol. Biofuels">
        <title>Enhanced degradation of softwood versus hardwood by the white-rot fungus Pycnoporus coccineus.</title>
        <authorList>
            <person name="Couturier M."/>
            <person name="Navarro D."/>
            <person name="Chevret D."/>
            <person name="Henrissat B."/>
            <person name="Piumi F."/>
            <person name="Ruiz-Duenas F.J."/>
            <person name="Martinez A.T."/>
            <person name="Grigoriev I.V."/>
            <person name="Riley R."/>
            <person name="Lipzen A."/>
            <person name="Berrin J.G."/>
            <person name="Master E.R."/>
            <person name="Rosso M.N."/>
        </authorList>
    </citation>
    <scope>NUCLEOTIDE SEQUENCE [LARGE SCALE GENOMIC DNA]</scope>
    <source>
        <strain evidence="13 14">BRFM310</strain>
    </source>
</reference>
<keyword evidence="6" id="KW-0804">Transcription</keyword>
<feature type="domain" description="Bromo" evidence="12">
    <location>
        <begin position="1633"/>
        <end position="1705"/>
    </location>
</feature>
<feature type="domain" description="Bromo" evidence="12">
    <location>
        <begin position="1743"/>
        <end position="1817"/>
    </location>
</feature>
<dbReference type="InterPro" id="IPR037813">
    <property type="entry name" value="TAF2"/>
</dbReference>
<name>A0A1Y2IYA0_TRAC3</name>